<dbReference type="GO" id="GO:0006420">
    <property type="term" value="P:arginyl-tRNA aminoacylation"/>
    <property type="evidence" value="ECO:0007669"/>
    <property type="project" value="InterPro"/>
</dbReference>
<evidence type="ECO:0000256" key="10">
    <source>
        <dbReference type="ARBA" id="ARBA00047937"/>
    </source>
</evidence>
<dbReference type="NCBIfam" id="TIGR00211">
    <property type="entry name" value="glyS"/>
    <property type="match status" value="1"/>
</dbReference>
<dbReference type="HAMAP" id="MF_00255">
    <property type="entry name" value="Gly_tRNA_synth_beta"/>
    <property type="match status" value="1"/>
</dbReference>
<dbReference type="eggNOG" id="COG0751">
    <property type="taxonomic scope" value="Bacteria"/>
</dbReference>
<keyword evidence="4 11" id="KW-0963">Cytoplasm</keyword>
<organism evidence="13 14">
    <name type="scientific">Moraxella macacae 0408225</name>
    <dbReference type="NCBI Taxonomy" id="1230338"/>
    <lineage>
        <taxon>Bacteria</taxon>
        <taxon>Pseudomonadati</taxon>
        <taxon>Pseudomonadota</taxon>
        <taxon>Gammaproteobacteria</taxon>
        <taxon>Moraxellales</taxon>
        <taxon>Moraxellaceae</taxon>
        <taxon>Moraxella</taxon>
    </lineage>
</organism>
<accession>L2F9P9</accession>
<keyword evidence="14" id="KW-1185">Reference proteome</keyword>
<keyword evidence="9 11" id="KW-0030">Aminoacyl-tRNA synthetase</keyword>
<dbReference type="PRINTS" id="PR01045">
    <property type="entry name" value="TRNASYNTHGB"/>
</dbReference>
<dbReference type="GO" id="GO:0005524">
    <property type="term" value="F:ATP binding"/>
    <property type="evidence" value="ECO:0007669"/>
    <property type="project" value="UniProtKB-UniRule"/>
</dbReference>
<dbReference type="GO" id="GO:0005829">
    <property type="term" value="C:cytosol"/>
    <property type="evidence" value="ECO:0007669"/>
    <property type="project" value="TreeGrafter"/>
</dbReference>
<evidence type="ECO:0000259" key="12">
    <source>
        <dbReference type="SMART" id="SM00836"/>
    </source>
</evidence>
<evidence type="ECO:0000256" key="8">
    <source>
        <dbReference type="ARBA" id="ARBA00022917"/>
    </source>
</evidence>
<dbReference type="GO" id="GO:0004820">
    <property type="term" value="F:glycine-tRNA ligase activity"/>
    <property type="evidence" value="ECO:0007669"/>
    <property type="project" value="UniProtKB-UniRule"/>
</dbReference>
<dbReference type="InterPro" id="IPR008909">
    <property type="entry name" value="DALR_anticod-bd"/>
</dbReference>
<reference evidence="13 14" key="1">
    <citation type="journal article" date="2013" name="Genome Announc.">
        <title>Genome Sequence of Moraxella macacae 0408225, a Novel Bacterial Species Isolated from a Cynomolgus Macaque with Epistaxis.</title>
        <authorList>
            <person name="Ladner J.T."/>
            <person name="Whitehouse C.A."/>
            <person name="Koroleva G.I."/>
            <person name="Palacios G.F."/>
        </authorList>
    </citation>
    <scope>NUCLEOTIDE SEQUENCE [LARGE SCALE GENOMIC DNA]</scope>
    <source>
        <strain evidence="13 14">0408225</strain>
    </source>
</reference>
<keyword evidence="7 11" id="KW-0067">ATP-binding</keyword>
<dbReference type="PROSITE" id="PS50861">
    <property type="entry name" value="AA_TRNA_LIGASE_II_GLYAB"/>
    <property type="match status" value="1"/>
</dbReference>
<evidence type="ECO:0000256" key="11">
    <source>
        <dbReference type="HAMAP-Rule" id="MF_00255"/>
    </source>
</evidence>
<dbReference type="Proteomes" id="UP000023795">
    <property type="component" value="Unassembled WGS sequence"/>
</dbReference>
<dbReference type="InterPro" id="IPR015944">
    <property type="entry name" value="Gly-tRNA-synth_bsu"/>
</dbReference>
<keyword evidence="6 11" id="KW-0547">Nucleotide-binding</keyword>
<dbReference type="STRING" id="1230338.MOMA_02270"/>
<dbReference type="InterPro" id="IPR009080">
    <property type="entry name" value="tRNAsynth_Ia_anticodon-bd"/>
</dbReference>
<dbReference type="EMBL" id="ANIN01000001">
    <property type="protein sequence ID" value="ELA09193.1"/>
    <property type="molecule type" value="Genomic_DNA"/>
</dbReference>
<dbReference type="Pfam" id="PF05746">
    <property type="entry name" value="DALR_1"/>
    <property type="match status" value="1"/>
</dbReference>
<evidence type="ECO:0000256" key="9">
    <source>
        <dbReference type="ARBA" id="ARBA00023146"/>
    </source>
</evidence>
<dbReference type="SUPFAM" id="SSF109604">
    <property type="entry name" value="HD-domain/PDEase-like"/>
    <property type="match status" value="1"/>
</dbReference>
<name>L2F9P9_9GAMM</name>
<dbReference type="Gene3D" id="1.10.730.10">
    <property type="entry name" value="Isoleucyl-tRNA Synthetase, Domain 1"/>
    <property type="match status" value="1"/>
</dbReference>
<evidence type="ECO:0000256" key="4">
    <source>
        <dbReference type="ARBA" id="ARBA00022490"/>
    </source>
</evidence>
<gene>
    <name evidence="11 13" type="primary">glyS</name>
    <name evidence="13" type="ORF">MOMA_02270</name>
</gene>
<evidence type="ECO:0000256" key="3">
    <source>
        <dbReference type="ARBA" id="ARBA00011209"/>
    </source>
</evidence>
<comment type="subcellular location">
    <subcellularLocation>
        <location evidence="1 11">Cytoplasm</location>
    </subcellularLocation>
</comment>
<keyword evidence="8 11" id="KW-0648">Protein biosynthesis</keyword>
<dbReference type="AlphaFoldDB" id="L2F9P9"/>
<proteinExistence type="inferred from homology"/>
<dbReference type="SMART" id="SM00836">
    <property type="entry name" value="DALR_1"/>
    <property type="match status" value="1"/>
</dbReference>
<dbReference type="PANTHER" id="PTHR30075">
    <property type="entry name" value="GLYCYL-TRNA SYNTHETASE"/>
    <property type="match status" value="1"/>
</dbReference>
<protein>
    <recommendedName>
        <fullName evidence="11">Glycine--tRNA ligase beta subunit</fullName>
        <ecNumber evidence="11">6.1.1.14</ecNumber>
    </recommendedName>
    <alternativeName>
        <fullName evidence="11">Glycyl-tRNA synthetase beta subunit</fullName>
        <shortName evidence="11">GlyRS</shortName>
    </alternativeName>
</protein>
<evidence type="ECO:0000256" key="1">
    <source>
        <dbReference type="ARBA" id="ARBA00004496"/>
    </source>
</evidence>
<dbReference type="GO" id="GO:0006426">
    <property type="term" value="P:glycyl-tRNA aminoacylation"/>
    <property type="evidence" value="ECO:0007669"/>
    <property type="project" value="UniProtKB-UniRule"/>
</dbReference>
<comment type="caution">
    <text evidence="13">The sequence shown here is derived from an EMBL/GenBank/DDBJ whole genome shotgun (WGS) entry which is preliminary data.</text>
</comment>
<comment type="subunit">
    <text evidence="3 11">Tetramer of two alpha and two beta subunits.</text>
</comment>
<dbReference type="PATRIC" id="fig|1230338.3.peg.492"/>
<dbReference type="EC" id="6.1.1.14" evidence="11"/>
<comment type="similarity">
    <text evidence="2 11">Belongs to the class-II aminoacyl-tRNA synthetase family.</text>
</comment>
<evidence type="ECO:0000256" key="7">
    <source>
        <dbReference type="ARBA" id="ARBA00022840"/>
    </source>
</evidence>
<evidence type="ECO:0000313" key="14">
    <source>
        <dbReference type="Proteomes" id="UP000023795"/>
    </source>
</evidence>
<evidence type="ECO:0000313" key="13">
    <source>
        <dbReference type="EMBL" id="ELA09193.1"/>
    </source>
</evidence>
<dbReference type="SUPFAM" id="SSF47323">
    <property type="entry name" value="Anticodon-binding domain of a subclass of class I aminoacyl-tRNA synthetases"/>
    <property type="match status" value="1"/>
</dbReference>
<dbReference type="InterPro" id="IPR006194">
    <property type="entry name" value="Gly-tRNA-synth_heterodimer"/>
</dbReference>
<evidence type="ECO:0000256" key="2">
    <source>
        <dbReference type="ARBA" id="ARBA00008226"/>
    </source>
</evidence>
<evidence type="ECO:0000256" key="6">
    <source>
        <dbReference type="ARBA" id="ARBA00022741"/>
    </source>
</evidence>
<keyword evidence="5 11" id="KW-0436">Ligase</keyword>
<evidence type="ECO:0000256" key="5">
    <source>
        <dbReference type="ARBA" id="ARBA00022598"/>
    </source>
</evidence>
<sequence length="706" mass="78939">MLFKFYQYKQGKTMNTILFELGTEELPPKSLKTLQNALLDHVKTALIEQNIAFDNLKAFCAPRRLALLITNVATTTPNKTEQKRGPAVKATFDEQGELTKAGQGFLQGLNAQGLNLSKNDLITVSDKKGEYIGYNLTIKGEKVDDILPTIFQNALDNLPIAKRMRSGINRHEFVRPVQWVVLMRDDKTINGFIQGFKISNQTRGHRYHSPAFFTIDTADNYENLLNKHQVIVDFNKRQNNIKIQVQKLADEVETTAIMPNDLLDEVTALVDYPVALRATFPERFLSVPQEALISTMQADQKYFCLTDKKGKLQPYFVFVSNIDSKDKNTVIAGNEKVVIPRLADAEFFFSQDQKQPLFALSDNLKNRVFQDKLGTIWEKSERIAKLSAFIATLMGVNVENATRAGLLSKCDLASTLVAEFPELQGIAGTYYARLNGENIDVANALEEQYLPKFSGDNLPKTDIGIALALADRIDTLVGIFGINQAPTGSKDPFSLRRASIGVLRILIEKKLAISLVALIEQAVLNYGKKIDNPAKTFTDVMNFISLRYRAMYEDKGVDVDTILAVQALNPHMPLDFDERIVAVQNFRTLNEAKPLAESNKRVANILAKTDGNIAQAVDENLLTEPSEITLFNLVKSAKTQVAILAQSADYHGILQHLINLNTPLADFFERVMVNVDDEKLKNNRLALLAQVRNLFLTVADIGLLQL</sequence>
<dbReference type="GO" id="GO:0004814">
    <property type="term" value="F:arginine-tRNA ligase activity"/>
    <property type="evidence" value="ECO:0007669"/>
    <property type="project" value="InterPro"/>
</dbReference>
<feature type="domain" description="DALR anticodon binding" evidence="12">
    <location>
        <begin position="601"/>
        <end position="701"/>
    </location>
</feature>
<comment type="catalytic activity">
    <reaction evidence="10 11">
        <text>tRNA(Gly) + glycine + ATP = glycyl-tRNA(Gly) + AMP + diphosphate</text>
        <dbReference type="Rhea" id="RHEA:16013"/>
        <dbReference type="Rhea" id="RHEA-COMP:9664"/>
        <dbReference type="Rhea" id="RHEA-COMP:9683"/>
        <dbReference type="ChEBI" id="CHEBI:30616"/>
        <dbReference type="ChEBI" id="CHEBI:33019"/>
        <dbReference type="ChEBI" id="CHEBI:57305"/>
        <dbReference type="ChEBI" id="CHEBI:78442"/>
        <dbReference type="ChEBI" id="CHEBI:78522"/>
        <dbReference type="ChEBI" id="CHEBI:456215"/>
        <dbReference type="EC" id="6.1.1.14"/>
    </reaction>
</comment>
<dbReference type="Pfam" id="PF02092">
    <property type="entry name" value="tRNA_synt_2f"/>
    <property type="match status" value="1"/>
</dbReference>
<dbReference type="PANTHER" id="PTHR30075:SF2">
    <property type="entry name" value="GLYCINE--TRNA LIGASE, CHLOROPLASTIC_MITOCHONDRIAL 2"/>
    <property type="match status" value="1"/>
</dbReference>